<dbReference type="AlphaFoldDB" id="A9FSB9"/>
<dbReference type="HOGENOM" id="CLU_2131904_0_0_7"/>
<name>A9FSB9_SORC5</name>
<organism evidence="2 3">
    <name type="scientific">Sorangium cellulosum (strain So ce56)</name>
    <name type="common">Polyangium cellulosum (strain So ce56)</name>
    <dbReference type="NCBI Taxonomy" id="448385"/>
    <lineage>
        <taxon>Bacteria</taxon>
        <taxon>Pseudomonadati</taxon>
        <taxon>Myxococcota</taxon>
        <taxon>Polyangia</taxon>
        <taxon>Polyangiales</taxon>
        <taxon>Polyangiaceae</taxon>
        <taxon>Sorangium</taxon>
    </lineage>
</organism>
<sequence>MTVAIGQPLEVQPGQWACPFTIDGTPEPRSDRGLGIDGISALLNALHAIRYALEASGIRVFWEGGEPGDAGFPKLMHYAFGFAFSQRMEQLIDEEIQKLVDEKKARAATGSPG</sequence>
<evidence type="ECO:0000313" key="2">
    <source>
        <dbReference type="EMBL" id="CAN95380.1"/>
    </source>
</evidence>
<feature type="domain" description="DUF6968" evidence="1">
    <location>
        <begin position="2"/>
        <end position="73"/>
    </location>
</feature>
<keyword evidence="3" id="KW-1185">Reference proteome</keyword>
<proteinExistence type="predicted"/>
<dbReference type="InterPro" id="IPR054241">
    <property type="entry name" value="DUF6968"/>
</dbReference>
<reference evidence="2 3" key="1">
    <citation type="journal article" date="2007" name="Nat. Biotechnol.">
        <title>Complete genome sequence of the myxobacterium Sorangium cellulosum.</title>
        <authorList>
            <person name="Schneiker S."/>
            <person name="Perlova O."/>
            <person name="Kaiser O."/>
            <person name="Gerth K."/>
            <person name="Alici A."/>
            <person name="Altmeyer M.O."/>
            <person name="Bartels D."/>
            <person name="Bekel T."/>
            <person name="Beyer S."/>
            <person name="Bode E."/>
            <person name="Bode H.B."/>
            <person name="Bolten C.J."/>
            <person name="Choudhuri J.V."/>
            <person name="Doss S."/>
            <person name="Elnakady Y.A."/>
            <person name="Frank B."/>
            <person name="Gaigalat L."/>
            <person name="Goesmann A."/>
            <person name="Groeger C."/>
            <person name="Gross F."/>
            <person name="Jelsbak L."/>
            <person name="Jelsbak L."/>
            <person name="Kalinowski J."/>
            <person name="Kegler C."/>
            <person name="Knauber T."/>
            <person name="Konietzny S."/>
            <person name="Kopp M."/>
            <person name="Krause L."/>
            <person name="Krug D."/>
            <person name="Linke B."/>
            <person name="Mahmud T."/>
            <person name="Martinez-Arias R."/>
            <person name="McHardy A.C."/>
            <person name="Merai M."/>
            <person name="Meyer F."/>
            <person name="Mormann S."/>
            <person name="Munoz-Dorado J."/>
            <person name="Perez J."/>
            <person name="Pradella S."/>
            <person name="Rachid S."/>
            <person name="Raddatz G."/>
            <person name="Rosenau F."/>
            <person name="Rueckert C."/>
            <person name="Sasse F."/>
            <person name="Scharfe M."/>
            <person name="Schuster S.C."/>
            <person name="Suen G."/>
            <person name="Treuner-Lange A."/>
            <person name="Velicer G.J."/>
            <person name="Vorholter F.-J."/>
            <person name="Weissman K.J."/>
            <person name="Welch R.D."/>
            <person name="Wenzel S.C."/>
            <person name="Whitworth D.E."/>
            <person name="Wilhelm S."/>
            <person name="Wittmann C."/>
            <person name="Bloecker H."/>
            <person name="Puehler A."/>
            <person name="Mueller R."/>
        </authorList>
    </citation>
    <scope>NUCLEOTIDE SEQUENCE [LARGE SCALE GENOMIC DNA]</scope>
    <source>
        <strain evidence="3">So ce56</strain>
    </source>
</reference>
<dbReference type="KEGG" id="scl:sce5217"/>
<protein>
    <recommendedName>
        <fullName evidence="1">DUF6968 domain-containing protein</fullName>
    </recommendedName>
</protein>
<dbReference type="EMBL" id="AM746676">
    <property type="protein sequence ID" value="CAN95380.1"/>
    <property type="molecule type" value="Genomic_DNA"/>
</dbReference>
<evidence type="ECO:0000313" key="3">
    <source>
        <dbReference type="Proteomes" id="UP000002139"/>
    </source>
</evidence>
<accession>A9FSB9</accession>
<dbReference type="Pfam" id="PF22302">
    <property type="entry name" value="DUF6968"/>
    <property type="match status" value="1"/>
</dbReference>
<gene>
    <name evidence="2" type="ordered locus">sce5217</name>
</gene>
<dbReference type="Proteomes" id="UP000002139">
    <property type="component" value="Chromosome"/>
</dbReference>
<evidence type="ECO:0000259" key="1">
    <source>
        <dbReference type="Pfam" id="PF22302"/>
    </source>
</evidence>